<dbReference type="GO" id="GO:0043743">
    <property type="term" value="F:LPPG:FO 2-phospho-L-lactate transferase activity"/>
    <property type="evidence" value="ECO:0007669"/>
    <property type="project" value="InterPro"/>
</dbReference>
<dbReference type="OrthoDB" id="5413830at2"/>
<dbReference type="PANTHER" id="PTHR30135:SF3">
    <property type="entry name" value="GLUCONEOGENESIS FACTOR-RELATED"/>
    <property type="match status" value="1"/>
</dbReference>
<keyword evidence="1 2" id="KW-0963">Cytoplasm</keyword>
<dbReference type="NCBIfam" id="TIGR01826">
    <property type="entry name" value="CofD_related"/>
    <property type="match status" value="1"/>
</dbReference>
<evidence type="ECO:0000256" key="2">
    <source>
        <dbReference type="HAMAP-Rule" id="MF_00973"/>
    </source>
</evidence>
<organism evidence="3 4">
    <name type="scientific">Aliidiomarina haloalkalitolerans</name>
    <dbReference type="NCBI Taxonomy" id="859059"/>
    <lineage>
        <taxon>Bacteria</taxon>
        <taxon>Pseudomonadati</taxon>
        <taxon>Pseudomonadota</taxon>
        <taxon>Gammaproteobacteria</taxon>
        <taxon>Alteromonadales</taxon>
        <taxon>Idiomarinaceae</taxon>
        <taxon>Aliidiomarina</taxon>
    </lineage>
</organism>
<gene>
    <name evidence="3" type="ORF">CWE06_01710</name>
</gene>
<dbReference type="GO" id="GO:0008360">
    <property type="term" value="P:regulation of cell shape"/>
    <property type="evidence" value="ECO:0007669"/>
    <property type="project" value="UniProtKB-UniRule"/>
</dbReference>
<proteinExistence type="inferred from homology"/>
<protein>
    <recommendedName>
        <fullName evidence="2">Putative gluconeogenesis factor</fullName>
    </recommendedName>
</protein>
<dbReference type="Gene3D" id="3.40.50.10680">
    <property type="entry name" value="CofD-like domains"/>
    <property type="match status" value="1"/>
</dbReference>
<evidence type="ECO:0000313" key="4">
    <source>
        <dbReference type="Proteomes" id="UP000288212"/>
    </source>
</evidence>
<dbReference type="Proteomes" id="UP000288212">
    <property type="component" value="Unassembled WGS sequence"/>
</dbReference>
<keyword evidence="4" id="KW-1185">Reference proteome</keyword>
<comment type="function">
    <text evidence="2">Required for morphogenesis under gluconeogenic growth conditions.</text>
</comment>
<dbReference type="HAMAP" id="MF_00973">
    <property type="entry name" value="Gluconeogen_factor"/>
    <property type="match status" value="1"/>
</dbReference>
<comment type="subcellular location">
    <subcellularLocation>
        <location evidence="2">Cytoplasm</location>
    </subcellularLocation>
</comment>
<sequence length="316" mass="34446">MEVPNKKRQLDVFKHLRITAIGGGHGLGRLMSTLAFMKRRLVGVVATTDNGGSTGKLRAANHCIAWGDIRNCMSQIADQPLAAEVLNYRFAEGSDLDGHSLGNLLLYCLDELSARPLDGIELLSRLLKVPNRILPMSETPTDLVAEISPDLTCFGELYVDRLISMPQRMSLSPAVQATPEVLIHIQQSDYIILGPGSFLTSVLPPLLVAEITQAIANSPAKVIFIDNLVAEPSPAGQLPLAARLQWLEKQLGYQLIDIVISPQERNLDLGLPVVNGVTADPQLAHRHHSESLLNAVRQAIDYLSTQSTPCRISESM</sequence>
<comment type="caution">
    <text evidence="3">The sequence shown here is derived from an EMBL/GenBank/DDBJ whole genome shotgun (WGS) entry which is preliminary data.</text>
</comment>
<evidence type="ECO:0000313" key="3">
    <source>
        <dbReference type="EMBL" id="RUO21597.1"/>
    </source>
</evidence>
<dbReference type="InterPro" id="IPR038136">
    <property type="entry name" value="CofD-like_dom_sf"/>
</dbReference>
<dbReference type="InterPro" id="IPR010119">
    <property type="entry name" value="Gluconeogen_factor"/>
</dbReference>
<reference evidence="3 4" key="1">
    <citation type="journal article" date="2011" name="Front. Microbiol.">
        <title>Genomic signatures of strain selection and enhancement in Bacillus atrophaeus var. globigii, a historical biowarfare simulant.</title>
        <authorList>
            <person name="Gibbons H.S."/>
            <person name="Broomall S.M."/>
            <person name="McNew L.A."/>
            <person name="Daligault H."/>
            <person name="Chapman C."/>
            <person name="Bruce D."/>
            <person name="Karavis M."/>
            <person name="Krepps M."/>
            <person name="McGregor P.A."/>
            <person name="Hong C."/>
            <person name="Park K.H."/>
            <person name="Akmal A."/>
            <person name="Feldman A."/>
            <person name="Lin J.S."/>
            <person name="Chang W.E."/>
            <person name="Higgs B.W."/>
            <person name="Demirev P."/>
            <person name="Lindquist J."/>
            <person name="Liem A."/>
            <person name="Fochler E."/>
            <person name="Read T.D."/>
            <person name="Tapia R."/>
            <person name="Johnson S."/>
            <person name="Bishop-Lilly K.A."/>
            <person name="Detter C."/>
            <person name="Han C."/>
            <person name="Sozhamannan S."/>
            <person name="Rosenzweig C.N."/>
            <person name="Skowronski E.W."/>
        </authorList>
    </citation>
    <scope>NUCLEOTIDE SEQUENCE [LARGE SCALE GENOMIC DNA]</scope>
    <source>
        <strain evidence="3 4">AK5</strain>
    </source>
</reference>
<comment type="similarity">
    <text evidence="2">Belongs to the gluconeogenesis factor family.</text>
</comment>
<dbReference type="AlphaFoldDB" id="A0A432VY59"/>
<dbReference type="Pfam" id="PF01933">
    <property type="entry name" value="CofD"/>
    <property type="match status" value="1"/>
</dbReference>
<dbReference type="SUPFAM" id="SSF142338">
    <property type="entry name" value="CofD-like"/>
    <property type="match status" value="1"/>
</dbReference>
<dbReference type="InterPro" id="IPR002882">
    <property type="entry name" value="CofD"/>
</dbReference>
<accession>A0A432VY59</accession>
<dbReference type="GO" id="GO:0005737">
    <property type="term" value="C:cytoplasm"/>
    <property type="evidence" value="ECO:0007669"/>
    <property type="project" value="UniProtKB-SubCell"/>
</dbReference>
<evidence type="ECO:0000256" key="1">
    <source>
        <dbReference type="ARBA" id="ARBA00022490"/>
    </source>
</evidence>
<name>A0A432VY59_9GAMM</name>
<dbReference type="EMBL" id="PIPI01000001">
    <property type="protein sequence ID" value="RUO21597.1"/>
    <property type="molecule type" value="Genomic_DNA"/>
</dbReference>
<dbReference type="PANTHER" id="PTHR30135">
    <property type="entry name" value="UNCHARACTERIZED PROTEIN YVCK-RELATED"/>
    <property type="match status" value="1"/>
</dbReference>
<dbReference type="RefSeq" id="WP_126790579.1">
    <property type="nucleotide sequence ID" value="NZ_PIPI01000001.1"/>
</dbReference>
<dbReference type="CDD" id="cd07187">
    <property type="entry name" value="YvcK_like"/>
    <property type="match status" value="1"/>
</dbReference>